<evidence type="ECO:0000256" key="1">
    <source>
        <dbReference type="SAM" id="SignalP"/>
    </source>
</evidence>
<reference evidence="3 4" key="1">
    <citation type="submission" date="2019-02" db="EMBL/GenBank/DDBJ databases">
        <title>Deep-cultivation of Planctomycetes and their phenomic and genomic characterization uncovers novel biology.</title>
        <authorList>
            <person name="Wiegand S."/>
            <person name="Jogler M."/>
            <person name="Boedeker C."/>
            <person name="Pinto D."/>
            <person name="Vollmers J."/>
            <person name="Rivas-Marin E."/>
            <person name="Kohn T."/>
            <person name="Peeters S.H."/>
            <person name="Heuer A."/>
            <person name="Rast P."/>
            <person name="Oberbeckmann S."/>
            <person name="Bunk B."/>
            <person name="Jeske O."/>
            <person name="Meyerdierks A."/>
            <person name="Storesund J.E."/>
            <person name="Kallscheuer N."/>
            <person name="Luecker S."/>
            <person name="Lage O.M."/>
            <person name="Pohl T."/>
            <person name="Merkel B.J."/>
            <person name="Hornburger P."/>
            <person name="Mueller R.-W."/>
            <person name="Bruemmer F."/>
            <person name="Labrenz M."/>
            <person name="Spormann A.M."/>
            <person name="Op den Camp H."/>
            <person name="Overmann J."/>
            <person name="Amann R."/>
            <person name="Jetten M.S.M."/>
            <person name="Mascher T."/>
            <person name="Medema M.H."/>
            <person name="Devos D.P."/>
            <person name="Kaster A.-K."/>
            <person name="Ovreas L."/>
            <person name="Rohde M."/>
            <person name="Galperin M.Y."/>
            <person name="Jogler C."/>
        </authorList>
    </citation>
    <scope>NUCLEOTIDE SEQUENCE [LARGE SCALE GENOMIC DNA]</scope>
    <source>
        <strain evidence="3 4">HG15A2</strain>
    </source>
</reference>
<dbReference type="Gene3D" id="3.30.70.100">
    <property type="match status" value="2"/>
</dbReference>
<dbReference type="InterPro" id="IPR012577">
    <property type="entry name" value="NIPSNAP"/>
</dbReference>
<feature type="domain" description="NIPSNAP" evidence="2">
    <location>
        <begin position="155"/>
        <end position="258"/>
    </location>
</feature>
<sequence precursor="true">MLRPLLFLFALVTLTSATFAQEKEDAAKKQFLELRTYTLVDAAAEEKLDAYLEKALLPALERQGLGPNVAFDQAGESESIEVMLLIAGQSAEAVTTATAKLAKDDTYQLAAKAYHSTPSDKPLVKRIRSELLQSFDVWPQAIVSQYVKKGRAQLFELRTYESATERLGQLKVEMFNSGEVPIFLECNVMPVFMGQALIGDKLPNLTYMTVHDDAKTRDANWAKFVQHPDWKAYSKVKKYAGTVSKIHKSDWVAKPYSQL</sequence>
<protein>
    <recommendedName>
        <fullName evidence="2">NIPSNAP domain-containing protein</fullName>
    </recommendedName>
</protein>
<dbReference type="AlphaFoldDB" id="A0A517N073"/>
<dbReference type="RefSeq" id="WP_145062116.1">
    <property type="nucleotide sequence ID" value="NZ_CP036263.1"/>
</dbReference>
<dbReference type="InterPro" id="IPR011008">
    <property type="entry name" value="Dimeric_a/b-barrel"/>
</dbReference>
<dbReference type="KEGG" id="amob:HG15A2_38750"/>
<dbReference type="Proteomes" id="UP000319852">
    <property type="component" value="Chromosome"/>
</dbReference>
<organism evidence="3 4">
    <name type="scientific">Adhaeretor mobilis</name>
    <dbReference type="NCBI Taxonomy" id="1930276"/>
    <lineage>
        <taxon>Bacteria</taxon>
        <taxon>Pseudomonadati</taxon>
        <taxon>Planctomycetota</taxon>
        <taxon>Planctomycetia</taxon>
        <taxon>Pirellulales</taxon>
        <taxon>Lacipirellulaceae</taxon>
        <taxon>Adhaeretor</taxon>
    </lineage>
</organism>
<keyword evidence="4" id="KW-1185">Reference proteome</keyword>
<dbReference type="SUPFAM" id="SSF54909">
    <property type="entry name" value="Dimeric alpha+beta barrel"/>
    <property type="match status" value="1"/>
</dbReference>
<gene>
    <name evidence="3" type="ORF">HG15A2_38750</name>
</gene>
<proteinExistence type="predicted"/>
<accession>A0A517N073</accession>
<dbReference type="OrthoDB" id="9809695at2"/>
<feature type="signal peptide" evidence="1">
    <location>
        <begin position="1"/>
        <end position="20"/>
    </location>
</feature>
<keyword evidence="1" id="KW-0732">Signal</keyword>
<name>A0A517N073_9BACT</name>
<dbReference type="EMBL" id="CP036263">
    <property type="protein sequence ID" value="QDT00537.1"/>
    <property type="molecule type" value="Genomic_DNA"/>
</dbReference>
<evidence type="ECO:0000259" key="2">
    <source>
        <dbReference type="Pfam" id="PF07978"/>
    </source>
</evidence>
<dbReference type="Pfam" id="PF07978">
    <property type="entry name" value="NIPSNAP"/>
    <property type="match status" value="1"/>
</dbReference>
<feature type="chain" id="PRO_5021862505" description="NIPSNAP domain-containing protein" evidence="1">
    <location>
        <begin position="21"/>
        <end position="259"/>
    </location>
</feature>
<evidence type="ECO:0000313" key="4">
    <source>
        <dbReference type="Proteomes" id="UP000319852"/>
    </source>
</evidence>
<evidence type="ECO:0000313" key="3">
    <source>
        <dbReference type="EMBL" id="QDT00537.1"/>
    </source>
</evidence>